<comment type="catalytic activity">
    <reaction evidence="12">
        <text>L-tyrosyl-[glycogenin] + UDP-alpha-D-glucose = alpha-D-glucosyl-L-tyrosyl-[glycogenin] + UDP + H(+)</text>
        <dbReference type="Rhea" id="RHEA:23360"/>
        <dbReference type="Rhea" id="RHEA-COMP:14604"/>
        <dbReference type="Rhea" id="RHEA-COMP:14605"/>
        <dbReference type="ChEBI" id="CHEBI:15378"/>
        <dbReference type="ChEBI" id="CHEBI:46858"/>
        <dbReference type="ChEBI" id="CHEBI:58223"/>
        <dbReference type="ChEBI" id="CHEBI:58885"/>
        <dbReference type="ChEBI" id="CHEBI:140573"/>
        <dbReference type="EC" id="2.4.1.186"/>
    </reaction>
</comment>
<dbReference type="Pfam" id="PF01501">
    <property type="entry name" value="Glyco_transf_8"/>
    <property type="match status" value="1"/>
</dbReference>
<dbReference type="EC" id="2.4.1.186" evidence="10"/>
<evidence type="ECO:0000256" key="7">
    <source>
        <dbReference type="ARBA" id="ARBA00023180"/>
    </source>
</evidence>
<dbReference type="Proteomes" id="UP000499080">
    <property type="component" value="Unassembled WGS sequence"/>
</dbReference>
<dbReference type="SUPFAM" id="SSF53448">
    <property type="entry name" value="Nucleotide-diphospho-sugar transferases"/>
    <property type="match status" value="1"/>
</dbReference>
<comment type="cofactor">
    <cofactor evidence="1">
        <name>Mn(2+)</name>
        <dbReference type="ChEBI" id="CHEBI:29035"/>
    </cofactor>
</comment>
<gene>
    <name evidence="15" type="primary">GYG1_6</name>
    <name evidence="15" type="ORF">AVEN_160189_1</name>
</gene>
<dbReference type="GO" id="GO:0046872">
    <property type="term" value="F:metal ion binding"/>
    <property type="evidence" value="ECO:0007669"/>
    <property type="project" value="UniProtKB-KW"/>
</dbReference>
<proteinExistence type="inferred from homology"/>
<comment type="similarity">
    <text evidence="9">Belongs to the glycosyltransferase 8 family. Glycogenin subfamily.</text>
</comment>
<feature type="region of interest" description="Disordered" evidence="14">
    <location>
        <begin position="255"/>
        <end position="274"/>
    </location>
</feature>
<dbReference type="InterPro" id="IPR050587">
    <property type="entry name" value="GNT1/Glycosyltrans_8"/>
</dbReference>
<dbReference type="GO" id="GO:0008466">
    <property type="term" value="F:glycogenin glucosyltransferase activity"/>
    <property type="evidence" value="ECO:0007669"/>
    <property type="project" value="UniProtKB-EC"/>
</dbReference>
<feature type="compositionally biased region" description="Low complexity" evidence="14">
    <location>
        <begin position="260"/>
        <end position="274"/>
    </location>
</feature>
<evidence type="ECO:0000256" key="14">
    <source>
        <dbReference type="SAM" id="MobiDB-lite"/>
    </source>
</evidence>
<keyword evidence="7" id="KW-0325">Glycoprotein</keyword>
<evidence type="ECO:0000313" key="15">
    <source>
        <dbReference type="EMBL" id="GBN50288.1"/>
    </source>
</evidence>
<evidence type="ECO:0000256" key="11">
    <source>
        <dbReference type="ARBA" id="ARBA00050886"/>
    </source>
</evidence>
<dbReference type="GO" id="GO:0005737">
    <property type="term" value="C:cytoplasm"/>
    <property type="evidence" value="ECO:0007669"/>
    <property type="project" value="UniProtKB-SubCell"/>
</dbReference>
<evidence type="ECO:0000256" key="4">
    <source>
        <dbReference type="ARBA" id="ARBA00022679"/>
    </source>
</evidence>
<keyword evidence="5" id="KW-0479">Metal-binding</keyword>
<evidence type="ECO:0000256" key="1">
    <source>
        <dbReference type="ARBA" id="ARBA00001936"/>
    </source>
</evidence>
<evidence type="ECO:0000256" key="12">
    <source>
        <dbReference type="ARBA" id="ARBA00052293"/>
    </source>
</evidence>
<comment type="caution">
    <text evidence="15">The sequence shown here is derived from an EMBL/GenBank/DDBJ whole genome shotgun (WGS) entry which is preliminary data.</text>
</comment>
<evidence type="ECO:0000256" key="2">
    <source>
        <dbReference type="ARBA" id="ARBA00004496"/>
    </source>
</evidence>
<evidence type="ECO:0000313" key="16">
    <source>
        <dbReference type="Proteomes" id="UP000499080"/>
    </source>
</evidence>
<protein>
    <recommendedName>
        <fullName evidence="10">glycogenin glucosyltransferase</fullName>
        <ecNumber evidence="10">2.4.1.186</ecNumber>
    </recommendedName>
</protein>
<keyword evidence="16" id="KW-1185">Reference proteome</keyword>
<keyword evidence="8" id="KW-0464">Manganese</keyword>
<feature type="compositionally biased region" description="Basic residues" evidence="14">
    <location>
        <begin position="165"/>
        <end position="177"/>
    </location>
</feature>
<organism evidence="15 16">
    <name type="scientific">Araneus ventricosus</name>
    <name type="common">Orbweaver spider</name>
    <name type="synonym">Epeira ventricosa</name>
    <dbReference type="NCBI Taxonomy" id="182803"/>
    <lineage>
        <taxon>Eukaryota</taxon>
        <taxon>Metazoa</taxon>
        <taxon>Ecdysozoa</taxon>
        <taxon>Arthropoda</taxon>
        <taxon>Chelicerata</taxon>
        <taxon>Arachnida</taxon>
        <taxon>Araneae</taxon>
        <taxon>Araneomorphae</taxon>
        <taxon>Entelegynae</taxon>
        <taxon>Araneoidea</taxon>
        <taxon>Araneidae</taxon>
        <taxon>Araneus</taxon>
    </lineage>
</organism>
<reference evidence="15 16" key="1">
    <citation type="journal article" date="2019" name="Sci. Rep.">
        <title>Orb-weaving spider Araneus ventricosus genome elucidates the spidroin gene catalogue.</title>
        <authorList>
            <person name="Kono N."/>
            <person name="Nakamura H."/>
            <person name="Ohtoshi R."/>
            <person name="Moran D.A.P."/>
            <person name="Shinohara A."/>
            <person name="Yoshida Y."/>
            <person name="Fujiwara M."/>
            <person name="Mori M."/>
            <person name="Tomita M."/>
            <person name="Arakawa K."/>
        </authorList>
    </citation>
    <scope>NUCLEOTIDE SEQUENCE [LARGE SCALE GENOMIC DNA]</scope>
</reference>
<dbReference type="FunFam" id="3.90.550.10:FF:000092">
    <property type="entry name" value="Glycogenin 2"/>
    <property type="match status" value="1"/>
</dbReference>
<keyword evidence="4" id="KW-0808">Transferase</keyword>
<dbReference type="EMBL" id="BGPR01011230">
    <property type="protein sequence ID" value="GBN50288.1"/>
    <property type="molecule type" value="Genomic_DNA"/>
</dbReference>
<comment type="subcellular location">
    <subcellularLocation>
        <location evidence="2">Cytoplasm</location>
    </subcellularLocation>
</comment>
<comment type="catalytic activity">
    <reaction evidence="11">
        <text>[1,4-alpha-D-glucosyl](n)-L-tyrosyl-[glycogenin] + UDP-alpha-D-glucose = [1,4-alpha-D-glucosyl](n+1)-L-tyrosyl-[glycogenin] + UDP + H(+)</text>
        <dbReference type="Rhea" id="RHEA:56560"/>
        <dbReference type="Rhea" id="RHEA-COMP:14606"/>
        <dbReference type="Rhea" id="RHEA-COMP:14607"/>
        <dbReference type="ChEBI" id="CHEBI:15378"/>
        <dbReference type="ChEBI" id="CHEBI:58223"/>
        <dbReference type="ChEBI" id="CHEBI:58885"/>
        <dbReference type="ChEBI" id="CHEBI:140574"/>
        <dbReference type="EC" id="2.4.1.186"/>
    </reaction>
</comment>
<feature type="region of interest" description="Disordered" evidence="14">
    <location>
        <begin position="127"/>
        <end position="180"/>
    </location>
</feature>
<feature type="compositionally biased region" description="Basic and acidic residues" evidence="14">
    <location>
        <begin position="132"/>
        <end position="147"/>
    </location>
</feature>
<dbReference type="OrthoDB" id="6432516at2759"/>
<dbReference type="GO" id="GO:0005978">
    <property type="term" value="P:glycogen biosynthetic process"/>
    <property type="evidence" value="ECO:0007669"/>
    <property type="project" value="UniProtKB-KW"/>
</dbReference>
<accession>A0A4Y2PE52</accession>
<name>A0A4Y2PE52_ARAVE</name>
<evidence type="ECO:0000256" key="10">
    <source>
        <dbReference type="ARBA" id="ARBA00038934"/>
    </source>
</evidence>
<evidence type="ECO:0000256" key="5">
    <source>
        <dbReference type="ARBA" id="ARBA00022723"/>
    </source>
</evidence>
<evidence type="ECO:0000256" key="3">
    <source>
        <dbReference type="ARBA" id="ARBA00022490"/>
    </source>
</evidence>
<feature type="compositionally biased region" description="Basic and acidic residues" evidence="14">
    <location>
        <begin position="342"/>
        <end position="351"/>
    </location>
</feature>
<evidence type="ECO:0000256" key="9">
    <source>
        <dbReference type="ARBA" id="ARBA00038162"/>
    </source>
</evidence>
<sequence>MADSLKNNISNGIHCKESSEAYKPCLKHAAENLSQKSKPDVSSEAELCNGCSKTMLSYIFLIQDMLDGLARKLSKDEDPSCCVQCLRQESRGIEDLPRVDSFNNSNLKSKNLVISNGIANGECEALSSKPTVSERKNEVKADQKLDQDVSPMVTHAAEVTSEPKRPRKVSSRRNSRRISREVKENVNDVFPESCASRNGWQTDFLYNVSSSIEPKYIPYNQQQENENIPAASVNKKSSSQKDILVNHKENELLINHRSRSNSSDSSPLTPCSPSSFFGNLGPPSKAYSERSLENSNFNKSKVDDYAKFDYSVTECSSNYHKYGADDFAKPDYSIIENALNHSGEEGDDSAKSDYSGIESNSSHCEADTDDYLKSDYSGTESLDKKVYGMGMEPAKNRKTFDENAEKWRTLHDSFSDRVAAKDLESSEAFVTICRNNAEALGCLVLGSSLLLSRTSRKLCVLVFDEVDPVFKEPLSSIFHVVQHVRHLKSIDETRLEYLEQMNLEKLNIWCLVEFSKCVFLNPDCLILCNCDELFQHEELSAVPDIGWPDCFNSGVFVFAPSVDTLSKLVELSQKQGQNNEGDQMLLNAYFNSWSSDIGKKLSFIYNLTRSASYTYGAAFQRFGHNVKIVQFLGGSKPWEVKFFTQTGQLESDVDVHPKHVRFFSEWINTFKLAVLKLFPQDVYTYAFNQRSVSAEDIGLALCFPALYKDSDQKSFKPVHILPKRRSVSPFYLASPPRKTAECNASLLTPVYCQLSDIPSVEEVAQKLITSGCIEQNGKVEDEAQNGKIEDETVLKDSPFDRCLPGAIIGDYQGMKAWEQGHIDYEGCDSSENIMNRLSFLIRGSVYPNL</sequence>
<dbReference type="PANTHER" id="PTHR11183">
    <property type="entry name" value="GLYCOGENIN SUBFAMILY MEMBER"/>
    <property type="match status" value="1"/>
</dbReference>
<keyword evidence="6" id="KW-0320">Glycogen biosynthesis</keyword>
<dbReference type="InterPro" id="IPR029044">
    <property type="entry name" value="Nucleotide-diphossugar_trans"/>
</dbReference>
<comment type="function">
    <text evidence="13">Self-glucosylating initiator of glycogen synthesis. It catalyzes the formation of a short alpha (1,4)-glucosyl chain covalently attached via a glucose 1-O-tyrosyl linkage to internal tyrosine residues and these chains act as primers for the elongation reaction catalyzed by glycogen synthase.</text>
</comment>
<evidence type="ECO:0000256" key="8">
    <source>
        <dbReference type="ARBA" id="ARBA00023211"/>
    </source>
</evidence>
<dbReference type="Gene3D" id="3.90.550.10">
    <property type="entry name" value="Spore Coat Polysaccharide Biosynthesis Protein SpsA, Chain A"/>
    <property type="match status" value="1"/>
</dbReference>
<dbReference type="InterPro" id="IPR002495">
    <property type="entry name" value="Glyco_trans_8"/>
</dbReference>
<evidence type="ECO:0000256" key="6">
    <source>
        <dbReference type="ARBA" id="ARBA00023056"/>
    </source>
</evidence>
<dbReference type="AlphaFoldDB" id="A0A4Y2PE52"/>
<keyword evidence="3" id="KW-0963">Cytoplasm</keyword>
<feature type="region of interest" description="Disordered" evidence="14">
    <location>
        <begin position="341"/>
        <end position="363"/>
    </location>
</feature>
<evidence type="ECO:0000256" key="13">
    <source>
        <dbReference type="ARBA" id="ARBA00057883"/>
    </source>
</evidence>